<dbReference type="PROSITE" id="PS50006">
    <property type="entry name" value="FHA_DOMAIN"/>
    <property type="match status" value="1"/>
</dbReference>
<feature type="domain" description="Sigma-54 factor interaction" evidence="5">
    <location>
        <begin position="139"/>
        <end position="357"/>
    </location>
</feature>
<dbReference type="InterPro" id="IPR008984">
    <property type="entry name" value="SMAD_FHA_dom_sf"/>
</dbReference>
<dbReference type="SUPFAM" id="SSF52540">
    <property type="entry name" value="P-loop containing nucleoside triphosphate hydrolases"/>
    <property type="match status" value="1"/>
</dbReference>
<dbReference type="Gene3D" id="1.10.8.60">
    <property type="match status" value="1"/>
</dbReference>
<dbReference type="InterPro" id="IPR002078">
    <property type="entry name" value="Sigma_54_int"/>
</dbReference>
<feature type="region of interest" description="Disordered" evidence="3">
    <location>
        <begin position="387"/>
        <end position="410"/>
    </location>
</feature>
<dbReference type="GO" id="GO:0005524">
    <property type="term" value="F:ATP binding"/>
    <property type="evidence" value="ECO:0007669"/>
    <property type="project" value="UniProtKB-KW"/>
</dbReference>
<proteinExistence type="predicted"/>
<accession>A0A2L0ETC0</accession>
<dbReference type="SMART" id="SM00382">
    <property type="entry name" value="AAA"/>
    <property type="match status" value="1"/>
</dbReference>
<dbReference type="PROSITE" id="PS50045">
    <property type="entry name" value="SIGMA54_INTERACT_4"/>
    <property type="match status" value="1"/>
</dbReference>
<evidence type="ECO:0000313" key="6">
    <source>
        <dbReference type="EMBL" id="AUX42522.1"/>
    </source>
</evidence>
<dbReference type="PROSITE" id="PS00676">
    <property type="entry name" value="SIGMA54_INTERACT_2"/>
    <property type="match status" value="1"/>
</dbReference>
<dbReference type="Gene3D" id="3.40.50.300">
    <property type="entry name" value="P-loop containing nucleotide triphosphate hydrolases"/>
    <property type="match status" value="1"/>
</dbReference>
<evidence type="ECO:0000256" key="2">
    <source>
        <dbReference type="ARBA" id="ARBA00022840"/>
    </source>
</evidence>
<gene>
    <name evidence="6" type="ORF">SOCE26_039550</name>
</gene>
<dbReference type="Proteomes" id="UP000238348">
    <property type="component" value="Chromosome"/>
</dbReference>
<protein>
    <submittedName>
        <fullName evidence="6">Sigma-54 dependent transcriptional regulator</fullName>
    </submittedName>
</protein>
<sequence>MEGRTITFREPGEAESSQETPAPGLCAIFVGGRPAFLPIRLGGTPVTLGRVTGRDAVGLEDDRVSRRHAQVALTGAGVRIADLGSRNGTFVDGQPARDEVLAAPPRVLRLGQSLLVFVPDVSPLLGGAVTTEGGSVVGPVLRVAHGRIARAAACGTPILLTGESGTGKEVAAQLFHAKCGRRGPLVAVNCAAVPAALAERLLFGARRGAYSGAVDHTEGYLQAADGGTLFLDEVGELEPSVQAKLLRVLETREVLPLGAARPSKVDIQLCAATLKDLRAEIAAGRFRQDLYYRIAQPEIRIPSLTERLEELPSLVHEALSRVDPRLSPTALFVEACLLRAWPGNVRELLFSVQEATRAALAGGRTVVQAKDLSEAAGRALAIVSSPLPSTSPVPSIAPSEKEGAAAPAEDGVRKAVEAALSAERGNVTRAARALGWHRNQLRRWLEREAVDPVSFSRAGDRAARAGR</sequence>
<dbReference type="AlphaFoldDB" id="A0A2L0ETC0"/>
<dbReference type="GO" id="GO:0006355">
    <property type="term" value="P:regulation of DNA-templated transcription"/>
    <property type="evidence" value="ECO:0007669"/>
    <property type="project" value="InterPro"/>
</dbReference>
<feature type="region of interest" description="Disordered" evidence="3">
    <location>
        <begin position="1"/>
        <end position="20"/>
    </location>
</feature>
<dbReference type="InterPro" id="IPR027417">
    <property type="entry name" value="P-loop_NTPase"/>
</dbReference>
<dbReference type="RefSeq" id="WP_234023819.1">
    <property type="nucleotide sequence ID" value="NZ_CP012673.1"/>
</dbReference>
<dbReference type="CDD" id="cd00060">
    <property type="entry name" value="FHA"/>
    <property type="match status" value="1"/>
</dbReference>
<reference evidence="6 7" key="1">
    <citation type="submission" date="2015-09" db="EMBL/GenBank/DDBJ databases">
        <title>Sorangium comparison.</title>
        <authorList>
            <person name="Zaburannyi N."/>
            <person name="Bunk B."/>
            <person name="Overmann J."/>
            <person name="Mueller R."/>
        </authorList>
    </citation>
    <scope>NUCLEOTIDE SEQUENCE [LARGE SCALE GENOMIC DNA]</scope>
    <source>
        <strain evidence="6 7">So ce26</strain>
    </source>
</reference>
<dbReference type="InterPro" id="IPR000253">
    <property type="entry name" value="FHA_dom"/>
</dbReference>
<dbReference type="SUPFAM" id="SSF46689">
    <property type="entry name" value="Homeodomain-like"/>
    <property type="match status" value="1"/>
</dbReference>
<dbReference type="SUPFAM" id="SSF49879">
    <property type="entry name" value="SMAD/FHA domain"/>
    <property type="match status" value="1"/>
</dbReference>
<evidence type="ECO:0000256" key="1">
    <source>
        <dbReference type="ARBA" id="ARBA00022741"/>
    </source>
</evidence>
<evidence type="ECO:0000256" key="3">
    <source>
        <dbReference type="SAM" id="MobiDB-lite"/>
    </source>
</evidence>
<dbReference type="CDD" id="cd00009">
    <property type="entry name" value="AAA"/>
    <property type="match status" value="1"/>
</dbReference>
<dbReference type="SMART" id="SM00240">
    <property type="entry name" value="FHA"/>
    <property type="match status" value="1"/>
</dbReference>
<dbReference type="InterPro" id="IPR025943">
    <property type="entry name" value="Sigma_54_int_dom_ATP-bd_2"/>
</dbReference>
<organism evidence="6 7">
    <name type="scientific">Sorangium cellulosum</name>
    <name type="common">Polyangium cellulosum</name>
    <dbReference type="NCBI Taxonomy" id="56"/>
    <lineage>
        <taxon>Bacteria</taxon>
        <taxon>Pseudomonadati</taxon>
        <taxon>Myxococcota</taxon>
        <taxon>Polyangia</taxon>
        <taxon>Polyangiales</taxon>
        <taxon>Polyangiaceae</taxon>
        <taxon>Sorangium</taxon>
    </lineage>
</organism>
<evidence type="ECO:0000313" key="7">
    <source>
        <dbReference type="Proteomes" id="UP000238348"/>
    </source>
</evidence>
<dbReference type="PANTHER" id="PTHR32071">
    <property type="entry name" value="TRANSCRIPTIONAL REGULATORY PROTEIN"/>
    <property type="match status" value="1"/>
</dbReference>
<dbReference type="Pfam" id="PF00158">
    <property type="entry name" value="Sigma54_activat"/>
    <property type="match status" value="1"/>
</dbReference>
<dbReference type="FunFam" id="3.40.50.300:FF:000006">
    <property type="entry name" value="DNA-binding transcriptional regulator NtrC"/>
    <property type="match status" value="1"/>
</dbReference>
<dbReference type="InterPro" id="IPR002197">
    <property type="entry name" value="HTH_Fis"/>
</dbReference>
<keyword evidence="1" id="KW-0547">Nucleotide-binding</keyword>
<dbReference type="Gene3D" id="1.10.10.60">
    <property type="entry name" value="Homeodomain-like"/>
    <property type="match status" value="1"/>
</dbReference>
<dbReference type="EMBL" id="CP012673">
    <property type="protein sequence ID" value="AUX42522.1"/>
    <property type="molecule type" value="Genomic_DNA"/>
</dbReference>
<evidence type="ECO:0000259" key="4">
    <source>
        <dbReference type="PROSITE" id="PS50006"/>
    </source>
</evidence>
<evidence type="ECO:0000259" key="5">
    <source>
        <dbReference type="PROSITE" id="PS50045"/>
    </source>
</evidence>
<dbReference type="Pfam" id="PF00498">
    <property type="entry name" value="FHA"/>
    <property type="match status" value="1"/>
</dbReference>
<dbReference type="GO" id="GO:0043565">
    <property type="term" value="F:sequence-specific DNA binding"/>
    <property type="evidence" value="ECO:0007669"/>
    <property type="project" value="InterPro"/>
</dbReference>
<dbReference type="InterPro" id="IPR009057">
    <property type="entry name" value="Homeodomain-like_sf"/>
</dbReference>
<dbReference type="Pfam" id="PF02954">
    <property type="entry name" value="HTH_8"/>
    <property type="match status" value="1"/>
</dbReference>
<dbReference type="InterPro" id="IPR003593">
    <property type="entry name" value="AAA+_ATPase"/>
</dbReference>
<dbReference type="PRINTS" id="PR01590">
    <property type="entry name" value="HTHFIS"/>
</dbReference>
<dbReference type="Gene3D" id="2.60.200.20">
    <property type="match status" value="1"/>
</dbReference>
<feature type="domain" description="FHA" evidence="4">
    <location>
        <begin position="46"/>
        <end position="96"/>
    </location>
</feature>
<name>A0A2L0ETC0_SORCE</name>
<keyword evidence="2" id="KW-0067">ATP-binding</keyword>